<evidence type="ECO:0000313" key="2">
    <source>
        <dbReference type="Proteomes" id="UP000441754"/>
    </source>
</evidence>
<keyword evidence="2" id="KW-1185">Reference proteome</keyword>
<proteinExistence type="predicted"/>
<dbReference type="AlphaFoldDB" id="A0A7K0EJ52"/>
<dbReference type="OrthoDB" id="9977889at2"/>
<comment type="caution">
    <text evidence="1">The sequence shown here is derived from an EMBL/GenBank/DDBJ whole genome shotgun (WGS) entry which is preliminary data.</text>
</comment>
<gene>
    <name evidence="1" type="ORF">GJJ30_10845</name>
</gene>
<dbReference type="EMBL" id="WJXZ01000006">
    <property type="protein sequence ID" value="MRS61785.1"/>
    <property type="molecule type" value="Genomic_DNA"/>
</dbReference>
<accession>A0A7K0EJ52</accession>
<organism evidence="1 2">
    <name type="scientific">Larkinella terrae</name>
    <dbReference type="NCBI Taxonomy" id="2025311"/>
    <lineage>
        <taxon>Bacteria</taxon>
        <taxon>Pseudomonadati</taxon>
        <taxon>Bacteroidota</taxon>
        <taxon>Cytophagia</taxon>
        <taxon>Cytophagales</taxon>
        <taxon>Spirosomataceae</taxon>
        <taxon>Larkinella</taxon>
    </lineage>
</organism>
<reference evidence="1 2" key="1">
    <citation type="journal article" date="2018" name="Antonie Van Leeuwenhoek">
        <title>Larkinella terrae sp. nov., isolated from soil on Jeju Island, South Korea.</title>
        <authorList>
            <person name="Ten L.N."/>
            <person name="Jeon J."/>
            <person name="Park S.J."/>
            <person name="Park S."/>
            <person name="Lee S.Y."/>
            <person name="Kim M.K."/>
            <person name="Jung H.Y."/>
        </authorList>
    </citation>
    <scope>NUCLEOTIDE SEQUENCE [LARGE SCALE GENOMIC DNA]</scope>
    <source>
        <strain evidence="1 2">KCTC 52001</strain>
    </source>
</reference>
<sequence length="141" mass="15404">MVNVFEIKGTDAPLRLLFSTYAVRRFTKLMNCAPTVSGIFPLFDGETMLDAMVAMLQAGLETSSAERKQAFTMTEYEVCSLLDGLTEEEGQQITYAFMGSVLGRPASEMPDFLLEIRKKTAELTAGPQPEDAGNPEPLPAS</sequence>
<name>A0A7K0EJ52_9BACT</name>
<dbReference type="RefSeq" id="WP_154175177.1">
    <property type="nucleotide sequence ID" value="NZ_WJXZ01000006.1"/>
</dbReference>
<protein>
    <submittedName>
        <fullName evidence="1">Uncharacterized protein</fullName>
    </submittedName>
</protein>
<evidence type="ECO:0000313" key="1">
    <source>
        <dbReference type="EMBL" id="MRS61785.1"/>
    </source>
</evidence>
<dbReference type="Proteomes" id="UP000441754">
    <property type="component" value="Unassembled WGS sequence"/>
</dbReference>